<dbReference type="InterPro" id="IPR010711">
    <property type="entry name" value="PLA2G12"/>
</dbReference>
<evidence type="ECO:0000313" key="2">
    <source>
        <dbReference type="Proteomes" id="UP000825002"/>
    </source>
</evidence>
<dbReference type="Pfam" id="PF06951">
    <property type="entry name" value="PLA2G12"/>
    <property type="match status" value="1"/>
</dbReference>
<keyword evidence="2" id="KW-1185">Reference proteome</keyword>
<proteinExistence type="predicted"/>
<gene>
    <name evidence="1" type="primary">Pla2g12a</name>
    <name evidence="1" type="ORF">GZH46_01620</name>
</gene>
<accession>A0ABQ7S8Y5</accession>
<dbReference type="Proteomes" id="UP000825002">
    <property type="component" value="Unassembled WGS sequence"/>
</dbReference>
<reference evidence="1 2" key="1">
    <citation type="submission" date="2020-10" db="EMBL/GenBank/DDBJ databases">
        <authorList>
            <person name="Klimov P.B."/>
            <person name="Dyachkov S.M."/>
            <person name="Chetverikov P.E."/>
        </authorList>
    </citation>
    <scope>NUCLEOTIDE SEQUENCE [LARGE SCALE GENOMIC DNA]</scope>
    <source>
        <strain evidence="1">BMOC 18-1129-001#AD2665</strain>
        <tissue evidence="1">Entire mites</tissue>
    </source>
</reference>
<name>A0ABQ7S8Y5_9ACAR</name>
<dbReference type="EMBL" id="JAIFTH010000310">
    <property type="protein sequence ID" value="KAG9509852.1"/>
    <property type="molecule type" value="Genomic_DNA"/>
</dbReference>
<protein>
    <submittedName>
        <fullName evidence="1">Group XIIA secretory phospholipase A2</fullName>
    </submittedName>
</protein>
<evidence type="ECO:0000313" key="1">
    <source>
        <dbReference type="EMBL" id="KAG9509852.1"/>
    </source>
</evidence>
<dbReference type="PANTHER" id="PTHR12824">
    <property type="entry name" value="GROUP XII SECRETORY PHOSPHOLIPASE A2 FAMILY MEMBER"/>
    <property type="match status" value="1"/>
</dbReference>
<comment type="caution">
    <text evidence="1">The sequence shown here is derived from an EMBL/GenBank/DDBJ whole genome shotgun (WGS) entry which is preliminary data.</text>
</comment>
<sequence length="261" mass="29152">MKTFTIKTDYYIAMSMQPQATMSSSTLSSSFGVTGTRAHIVIVTVFVAVHSMLHFHLQSTPFTDALRYHKLELYELVLLQKNDNCTYHVITDEITFHGCFQQPRGTLARTFANSFSKLLEGMMIKASYLADIVIETAKEETCDADCGLKPNNNISLDMEVSNGCKFFGIPIPNDDLPTIELLKCCNDMESCYKQCGRAKLTCDSEFLECLDTVCLEQFANNSDKLIACNLGTKVLMIGNLAFGCKSFKGLQARYCCHPMNI</sequence>
<organism evidence="1 2">
    <name type="scientific">Fragariocoptes setiger</name>
    <dbReference type="NCBI Taxonomy" id="1670756"/>
    <lineage>
        <taxon>Eukaryota</taxon>
        <taxon>Metazoa</taxon>
        <taxon>Ecdysozoa</taxon>
        <taxon>Arthropoda</taxon>
        <taxon>Chelicerata</taxon>
        <taxon>Arachnida</taxon>
        <taxon>Acari</taxon>
        <taxon>Acariformes</taxon>
        <taxon>Trombidiformes</taxon>
        <taxon>Prostigmata</taxon>
        <taxon>Eupodina</taxon>
        <taxon>Eriophyoidea</taxon>
        <taxon>Phytoptidae</taxon>
        <taxon>Fragariocoptes</taxon>
    </lineage>
</organism>
<dbReference type="InterPro" id="IPR036444">
    <property type="entry name" value="PLipase_A2_dom_sf"/>
</dbReference>
<dbReference type="SUPFAM" id="SSF48619">
    <property type="entry name" value="Phospholipase A2, PLA2"/>
    <property type="match status" value="1"/>
</dbReference>
<dbReference type="PANTHER" id="PTHR12824:SF8">
    <property type="entry name" value="GXIVSPLA2, ISOFORM A"/>
    <property type="match status" value="1"/>
</dbReference>